<feature type="region of interest" description="Disordered" evidence="1">
    <location>
        <begin position="56"/>
        <end position="92"/>
    </location>
</feature>
<reference evidence="2 3" key="1">
    <citation type="journal article" date="2013" name="Genome Announc.">
        <title>Complete Genome Sequence of Burkholderia sp. Strain RPE64, Bacterial Symbiont of the Bean Bug Riptortus pedestris.</title>
        <authorList>
            <person name="Shibata T.F."/>
            <person name="Maeda T."/>
            <person name="Nikoh N."/>
            <person name="Yamaguchi K."/>
            <person name="Oshima K."/>
            <person name="Hattori M."/>
            <person name="Nishiyama T."/>
            <person name="Hasebe M."/>
            <person name="Fukatsu T."/>
            <person name="Kikuchi Y."/>
            <person name="Shigenobu S."/>
        </authorList>
    </citation>
    <scope>NUCLEOTIDE SEQUENCE [LARGE SCALE GENOMIC DNA]</scope>
</reference>
<feature type="compositionally biased region" description="Polar residues" evidence="1">
    <location>
        <begin position="61"/>
        <end position="79"/>
    </location>
</feature>
<dbReference type="EMBL" id="AP013058">
    <property type="protein sequence ID" value="BAN23244.1"/>
    <property type="molecule type" value="Genomic_DNA"/>
</dbReference>
<gene>
    <name evidence="2" type="ORF">BRPE64_ACDS14900</name>
</gene>
<sequence>MSTPLAAFAQSSLPASRAEVRAELVQLEKAGYSPAAEDASYPANLQAAEARVADVRMARAQSDSGYGASTDSAARSGNGSKRVDPQGVFFGQ</sequence>
<accession>R4WH17</accession>
<dbReference type="HOGENOM" id="CLU_117081_4_0_4"/>
<organism evidence="2 3">
    <name type="scientific">Caballeronia insecticola</name>
    <dbReference type="NCBI Taxonomy" id="758793"/>
    <lineage>
        <taxon>Bacteria</taxon>
        <taxon>Pseudomonadati</taxon>
        <taxon>Pseudomonadota</taxon>
        <taxon>Betaproteobacteria</taxon>
        <taxon>Burkholderiales</taxon>
        <taxon>Burkholderiaceae</taxon>
        <taxon>Caballeronia</taxon>
    </lineage>
</organism>
<dbReference type="InterPro" id="IPR025421">
    <property type="entry name" value="DUF4148"/>
</dbReference>
<dbReference type="Pfam" id="PF13663">
    <property type="entry name" value="DUF4148"/>
    <property type="match status" value="1"/>
</dbReference>
<dbReference type="PATRIC" id="fig|758793.3.peg.1492"/>
<proteinExistence type="predicted"/>
<dbReference type="AlphaFoldDB" id="R4WH17"/>
<name>R4WH17_9BURK</name>
<keyword evidence="3" id="KW-1185">Reference proteome</keyword>
<dbReference type="Proteomes" id="UP000013966">
    <property type="component" value="Chromosome 1"/>
</dbReference>
<reference evidence="2 3" key="2">
    <citation type="journal article" date="2018" name="Int. J. Syst. Evol. Microbiol.">
        <title>Burkholderia insecticola sp. nov., a gut symbiotic bacterium of the bean bug Riptortus pedestris.</title>
        <authorList>
            <person name="Takeshita K."/>
            <person name="Tamaki H."/>
            <person name="Ohbayashi T."/>
            <person name="Meng X.-Y."/>
            <person name="Sone T."/>
            <person name="Mitani Y."/>
            <person name="Peeters C."/>
            <person name="Kikuchi Y."/>
            <person name="Vandamme P."/>
        </authorList>
    </citation>
    <scope>NUCLEOTIDE SEQUENCE [LARGE SCALE GENOMIC DNA]</scope>
    <source>
        <strain evidence="2">RPE64</strain>
    </source>
</reference>
<evidence type="ECO:0000256" key="1">
    <source>
        <dbReference type="SAM" id="MobiDB-lite"/>
    </source>
</evidence>
<evidence type="ECO:0000313" key="2">
    <source>
        <dbReference type="EMBL" id="BAN23244.1"/>
    </source>
</evidence>
<evidence type="ECO:0008006" key="4">
    <source>
        <dbReference type="Google" id="ProtNLM"/>
    </source>
</evidence>
<dbReference type="KEGG" id="buo:BRPE64_ACDS14900"/>
<protein>
    <recommendedName>
        <fullName evidence="4">Purine nucleoside phosphorylase</fullName>
    </recommendedName>
</protein>
<evidence type="ECO:0000313" key="3">
    <source>
        <dbReference type="Proteomes" id="UP000013966"/>
    </source>
</evidence>